<sequence length="594" mass="64070">MDPNTFVKDVVRNGEDVTVSFGALAATDEIGTYNTTVNVTDNTTQTTQNILVPVTINYGDTIFSTGLGVAGATNRGISAITIHHGEYPYLTNSIARYKSSGGFKMHSGAGDKLYYQNKLRTVTDDHQLSDTPYFDKAGLGSTIASTFISQYGTPRVEYGDILEFFHEEPKTYIQTPNTSFSTANGVSRGTHYFEITPAGYNEVLKNNITTKKPTVEVGTSLNPSDFVTMPADDSVTLSSDFIQAPDSTKLGTSTVQVEVRDHLKSGKYLTRTFSSTVTIKDTIAPTADGVTQILDKGAALPSAQSFVTNIQDNGDAYLTDNSKTVTYQTPPTTATVGARIAKISIKDKGGNVLIKDVPYFVKDSQTTVTGNSAIRSEPITLNKSELANKNRTEVEALIRERAQVQGWIISTSQEVSAQVVLSSDDMMNLTPGSTHAITATLEDTTATVQVTVIDDTILEFNATPETLVFQTMGISSNETTAARSNPDWNIQVKDTRNNGSHWAVTATVNGPFINANEPAGKQLHDALTYTSGNTETRITDNIAFPIFEGSSNTQQITTIKSPSEQGIHMKINPTGVKAGADYTSSITWTLNDTP</sequence>
<evidence type="ECO:0000313" key="1">
    <source>
        <dbReference type="EMBL" id="EUJ31464.1"/>
    </source>
</evidence>
<dbReference type="EMBL" id="AODE01000011">
    <property type="protein sequence ID" value="EUJ31464.1"/>
    <property type="molecule type" value="Genomic_DNA"/>
</dbReference>
<gene>
    <name evidence="1" type="ORF">PCORN_05416</name>
</gene>
<protein>
    <submittedName>
        <fullName evidence="1">Putative secreted protein</fullName>
    </submittedName>
</protein>
<name>W7BXA5_9LIST</name>
<dbReference type="RefSeq" id="WP_036078012.1">
    <property type="nucleotide sequence ID" value="NZ_AODE01000011.1"/>
</dbReference>
<evidence type="ECO:0000313" key="2">
    <source>
        <dbReference type="Proteomes" id="UP000019254"/>
    </source>
</evidence>
<dbReference type="AlphaFoldDB" id="W7BXA5"/>
<dbReference type="Proteomes" id="UP000019254">
    <property type="component" value="Unassembled WGS sequence"/>
</dbReference>
<accession>W7BXA5</accession>
<comment type="caution">
    <text evidence="1">The sequence shown here is derived from an EMBL/GenBank/DDBJ whole genome shotgun (WGS) entry which is preliminary data.</text>
</comment>
<dbReference type="PATRIC" id="fig|1265820.5.peg.1060"/>
<proteinExistence type="predicted"/>
<keyword evidence="2" id="KW-1185">Reference proteome</keyword>
<dbReference type="STRING" id="1265820.PCORN_05416"/>
<organism evidence="1 2">
    <name type="scientific">Listeria cornellensis FSL F6-0969</name>
    <dbReference type="NCBI Taxonomy" id="1265820"/>
    <lineage>
        <taxon>Bacteria</taxon>
        <taxon>Bacillati</taxon>
        <taxon>Bacillota</taxon>
        <taxon>Bacilli</taxon>
        <taxon>Bacillales</taxon>
        <taxon>Listeriaceae</taxon>
        <taxon>Listeria</taxon>
    </lineage>
</organism>
<reference evidence="1 2" key="1">
    <citation type="journal article" date="2014" name="Int. J. Syst. Evol. Microbiol.">
        <title>Listeria floridensis sp. nov., Listeria aquatica sp. nov., Listeria cornellensis sp. nov., Listeria riparia sp. nov. and Listeria grandensis sp. nov., from agricultural and natural environments.</title>
        <authorList>
            <person name="den Bakker H.C."/>
            <person name="Warchocki S."/>
            <person name="Wright E.M."/>
            <person name="Allred A.F."/>
            <person name="Ahlstrom C."/>
            <person name="Manuel C.S."/>
            <person name="Stasiewicz M.J."/>
            <person name="Burrell A."/>
            <person name="Roof S."/>
            <person name="Strawn L."/>
            <person name="Fortes E.D."/>
            <person name="Nightingale K.K."/>
            <person name="Kephart D."/>
            <person name="Wiedmann M."/>
        </authorList>
    </citation>
    <scope>NUCLEOTIDE SEQUENCE [LARGE SCALE GENOMIC DNA]</scope>
    <source>
        <strain evidence="2">FSL F6-969</strain>
    </source>
</reference>